<dbReference type="RefSeq" id="XP_005762557.1">
    <property type="nucleotide sequence ID" value="XM_005762500.1"/>
</dbReference>
<dbReference type="KEGG" id="ehx:EMIHUDRAFT_54601"/>
<feature type="transmembrane region" description="Helical" evidence="1">
    <location>
        <begin position="52"/>
        <end position="72"/>
    </location>
</feature>
<keyword evidence="1" id="KW-1133">Transmembrane helix</keyword>
<dbReference type="OMA" id="FEGWLFC"/>
<sequence length="295" mass="32252">HGKRRSDILRSSPEVKQLFGRAPIATTGATAVLVVLQLAAVAHGSTLRGTALVAHAWMIGATLANSSFLLVHEISHDLVFKAEWANRVLGMVAQLPLLAPMAESFRYYHAFHHKALGVEDTDPDIPTAWEEQLLQLPGALGVGVRLVALALNMIPYLFRPILLHGPPPVSGFMLLNVALQAAFDAAFLAILGWPGVLYTFWAILFAGGLHPSAAHFISEHVAVDERMLSTGQATASSYNWLQALTQFNAGCHTEHHDLPCVPWTRLPLVRRYAPEHYNHLVSHRSATGVIVRFVL</sequence>
<dbReference type="eggNOG" id="KOG2987">
    <property type="taxonomic scope" value="Eukaryota"/>
</dbReference>
<dbReference type="AlphaFoldDB" id="A0A0D3IFU3"/>
<protein>
    <recommendedName>
        <fullName evidence="2">Fatty acid desaturase domain-containing protein</fullName>
    </recommendedName>
</protein>
<dbReference type="GeneID" id="17256282"/>
<feature type="transmembrane region" description="Helical" evidence="1">
    <location>
        <begin position="139"/>
        <end position="158"/>
    </location>
</feature>
<reference evidence="3" key="2">
    <citation type="submission" date="2024-10" db="UniProtKB">
        <authorList>
            <consortium name="EnsemblProtists"/>
        </authorList>
    </citation>
    <scope>IDENTIFICATION</scope>
</reference>
<dbReference type="Proteomes" id="UP000013827">
    <property type="component" value="Unassembled WGS sequence"/>
</dbReference>
<evidence type="ECO:0000259" key="2">
    <source>
        <dbReference type="Pfam" id="PF00487"/>
    </source>
</evidence>
<evidence type="ECO:0000256" key="1">
    <source>
        <dbReference type="SAM" id="Phobius"/>
    </source>
</evidence>
<keyword evidence="1" id="KW-0472">Membrane</keyword>
<keyword evidence="4" id="KW-1185">Reference proteome</keyword>
<proteinExistence type="predicted"/>
<dbReference type="STRING" id="2903.R1BJU4"/>
<reference evidence="4" key="1">
    <citation type="journal article" date="2013" name="Nature">
        <title>Pan genome of the phytoplankton Emiliania underpins its global distribution.</title>
        <authorList>
            <person name="Read B.A."/>
            <person name="Kegel J."/>
            <person name="Klute M.J."/>
            <person name="Kuo A."/>
            <person name="Lefebvre S.C."/>
            <person name="Maumus F."/>
            <person name="Mayer C."/>
            <person name="Miller J."/>
            <person name="Monier A."/>
            <person name="Salamov A."/>
            <person name="Young J."/>
            <person name="Aguilar M."/>
            <person name="Claverie J.M."/>
            <person name="Frickenhaus S."/>
            <person name="Gonzalez K."/>
            <person name="Herman E.K."/>
            <person name="Lin Y.C."/>
            <person name="Napier J."/>
            <person name="Ogata H."/>
            <person name="Sarno A.F."/>
            <person name="Shmutz J."/>
            <person name="Schroeder D."/>
            <person name="de Vargas C."/>
            <person name="Verret F."/>
            <person name="von Dassow P."/>
            <person name="Valentin K."/>
            <person name="Van de Peer Y."/>
            <person name="Wheeler G."/>
            <person name="Dacks J.B."/>
            <person name="Delwiche C.F."/>
            <person name="Dyhrman S.T."/>
            <person name="Glockner G."/>
            <person name="John U."/>
            <person name="Richards T."/>
            <person name="Worden A.Z."/>
            <person name="Zhang X."/>
            <person name="Grigoriev I.V."/>
            <person name="Allen A.E."/>
            <person name="Bidle K."/>
            <person name="Borodovsky M."/>
            <person name="Bowler C."/>
            <person name="Brownlee C."/>
            <person name="Cock J.M."/>
            <person name="Elias M."/>
            <person name="Gladyshev V.N."/>
            <person name="Groth M."/>
            <person name="Guda C."/>
            <person name="Hadaegh A."/>
            <person name="Iglesias-Rodriguez M.D."/>
            <person name="Jenkins J."/>
            <person name="Jones B.M."/>
            <person name="Lawson T."/>
            <person name="Leese F."/>
            <person name="Lindquist E."/>
            <person name="Lobanov A."/>
            <person name="Lomsadze A."/>
            <person name="Malik S.B."/>
            <person name="Marsh M.E."/>
            <person name="Mackinder L."/>
            <person name="Mock T."/>
            <person name="Mueller-Roeber B."/>
            <person name="Pagarete A."/>
            <person name="Parker M."/>
            <person name="Probert I."/>
            <person name="Quesneville H."/>
            <person name="Raines C."/>
            <person name="Rensing S.A."/>
            <person name="Riano-Pachon D.M."/>
            <person name="Richier S."/>
            <person name="Rokitta S."/>
            <person name="Shiraiwa Y."/>
            <person name="Soanes D.M."/>
            <person name="van der Giezen M."/>
            <person name="Wahlund T.M."/>
            <person name="Williams B."/>
            <person name="Wilson W."/>
            <person name="Wolfe G."/>
            <person name="Wurch L.L."/>
        </authorList>
    </citation>
    <scope>NUCLEOTIDE SEQUENCE</scope>
</reference>
<name>A0A0D3IFU3_EMIH1</name>
<dbReference type="Pfam" id="PF00487">
    <property type="entry name" value="FA_desaturase"/>
    <property type="match status" value="1"/>
</dbReference>
<accession>A0A0D3IFU3</accession>
<dbReference type="PaxDb" id="2903-EOD10128"/>
<dbReference type="HOGENOM" id="CLU_032156_0_1_1"/>
<dbReference type="PANTHER" id="PTHR12879:SF8">
    <property type="entry name" value="SPHINGOLIPID DELTA(4)-DESATURASE DES1"/>
    <property type="match status" value="1"/>
</dbReference>
<feature type="domain" description="Fatty acid desaturase" evidence="2">
    <location>
        <begin position="53"/>
        <end position="275"/>
    </location>
</feature>
<organism evidence="3 4">
    <name type="scientific">Emiliania huxleyi (strain CCMP1516)</name>
    <dbReference type="NCBI Taxonomy" id="280463"/>
    <lineage>
        <taxon>Eukaryota</taxon>
        <taxon>Haptista</taxon>
        <taxon>Haptophyta</taxon>
        <taxon>Prymnesiophyceae</taxon>
        <taxon>Isochrysidales</taxon>
        <taxon>Noelaerhabdaceae</taxon>
        <taxon>Emiliania</taxon>
    </lineage>
</organism>
<dbReference type="GO" id="GO:0016020">
    <property type="term" value="C:membrane"/>
    <property type="evidence" value="ECO:0007669"/>
    <property type="project" value="GOC"/>
</dbReference>
<keyword evidence="1" id="KW-0812">Transmembrane</keyword>
<dbReference type="GO" id="GO:0046513">
    <property type="term" value="P:ceramide biosynthetic process"/>
    <property type="evidence" value="ECO:0007669"/>
    <property type="project" value="TreeGrafter"/>
</dbReference>
<evidence type="ECO:0000313" key="4">
    <source>
        <dbReference type="Proteomes" id="UP000013827"/>
    </source>
</evidence>
<dbReference type="PANTHER" id="PTHR12879">
    <property type="entry name" value="SPHINGOLIPID DELTA 4 DESATURASE/C-4 HYDROXYLASE PROTEIN DES2"/>
    <property type="match status" value="1"/>
</dbReference>
<dbReference type="EnsemblProtists" id="EOD10128">
    <property type="protein sequence ID" value="EOD10128"/>
    <property type="gene ID" value="EMIHUDRAFT_54601"/>
</dbReference>
<dbReference type="InterPro" id="IPR005804">
    <property type="entry name" value="FA_desaturase_dom"/>
</dbReference>
<feature type="transmembrane region" description="Helical" evidence="1">
    <location>
        <begin position="21"/>
        <end position="40"/>
    </location>
</feature>
<dbReference type="GO" id="GO:0042284">
    <property type="term" value="F:sphingolipid delta-4 desaturase activity"/>
    <property type="evidence" value="ECO:0007669"/>
    <property type="project" value="TreeGrafter"/>
</dbReference>
<evidence type="ECO:0000313" key="3">
    <source>
        <dbReference type="EnsemblProtists" id="EOD10128"/>
    </source>
</evidence>